<reference evidence="7 8" key="1">
    <citation type="submission" date="2016-10" db="EMBL/GenBank/DDBJ databases">
        <authorList>
            <person name="de Groot N.N."/>
        </authorList>
    </citation>
    <scope>NUCLEOTIDE SEQUENCE [LARGE SCALE GENOMIC DNA]</scope>
    <source>
        <strain evidence="7 8">DSM 46701</strain>
    </source>
</reference>
<evidence type="ECO:0000256" key="3">
    <source>
        <dbReference type="ARBA" id="ARBA00022692"/>
    </source>
</evidence>
<evidence type="ECO:0000313" key="7">
    <source>
        <dbReference type="EMBL" id="SEN67307.1"/>
    </source>
</evidence>
<keyword evidence="5 6" id="KW-0472">Membrane</keyword>
<evidence type="ECO:0000313" key="8">
    <source>
        <dbReference type="Proteomes" id="UP000199695"/>
    </source>
</evidence>
<evidence type="ECO:0000256" key="6">
    <source>
        <dbReference type="SAM" id="Phobius"/>
    </source>
</evidence>
<feature type="transmembrane region" description="Helical" evidence="6">
    <location>
        <begin position="148"/>
        <end position="171"/>
    </location>
</feature>
<feature type="transmembrane region" description="Helical" evidence="6">
    <location>
        <begin position="40"/>
        <end position="65"/>
    </location>
</feature>
<keyword evidence="8" id="KW-1185">Reference proteome</keyword>
<name>A0A1H8IHD7_9BACL</name>
<protein>
    <submittedName>
        <fullName evidence="7">Threonine/homoserine/homoserine lactone efflux protein</fullName>
    </submittedName>
</protein>
<dbReference type="PIRSF" id="PIRSF006324">
    <property type="entry name" value="LeuE"/>
    <property type="match status" value="1"/>
</dbReference>
<dbReference type="GO" id="GO:0015171">
    <property type="term" value="F:amino acid transmembrane transporter activity"/>
    <property type="evidence" value="ECO:0007669"/>
    <property type="project" value="TreeGrafter"/>
</dbReference>
<organism evidence="7 8">
    <name type="scientific">Lihuaxuella thermophila</name>
    <dbReference type="NCBI Taxonomy" id="1173111"/>
    <lineage>
        <taxon>Bacteria</taxon>
        <taxon>Bacillati</taxon>
        <taxon>Bacillota</taxon>
        <taxon>Bacilli</taxon>
        <taxon>Bacillales</taxon>
        <taxon>Thermoactinomycetaceae</taxon>
        <taxon>Lihuaxuella</taxon>
    </lineage>
</organism>
<comment type="subcellular location">
    <subcellularLocation>
        <location evidence="1">Cell membrane</location>
        <topology evidence="1">Multi-pass membrane protein</topology>
    </subcellularLocation>
</comment>
<feature type="transmembrane region" description="Helical" evidence="6">
    <location>
        <begin position="6"/>
        <end position="28"/>
    </location>
</feature>
<feature type="transmembrane region" description="Helical" evidence="6">
    <location>
        <begin position="71"/>
        <end position="92"/>
    </location>
</feature>
<feature type="transmembrane region" description="Helical" evidence="6">
    <location>
        <begin position="113"/>
        <end position="136"/>
    </location>
</feature>
<dbReference type="Pfam" id="PF01810">
    <property type="entry name" value="LysE"/>
    <property type="match status" value="1"/>
</dbReference>
<dbReference type="Proteomes" id="UP000199695">
    <property type="component" value="Unassembled WGS sequence"/>
</dbReference>
<dbReference type="PANTHER" id="PTHR30086">
    <property type="entry name" value="ARGININE EXPORTER PROTEIN ARGO"/>
    <property type="match status" value="1"/>
</dbReference>
<dbReference type="PANTHER" id="PTHR30086:SF20">
    <property type="entry name" value="ARGININE EXPORTER PROTEIN ARGO-RELATED"/>
    <property type="match status" value="1"/>
</dbReference>
<proteinExistence type="predicted"/>
<dbReference type="GO" id="GO:0005886">
    <property type="term" value="C:plasma membrane"/>
    <property type="evidence" value="ECO:0007669"/>
    <property type="project" value="UniProtKB-SubCell"/>
</dbReference>
<evidence type="ECO:0000256" key="1">
    <source>
        <dbReference type="ARBA" id="ARBA00004651"/>
    </source>
</evidence>
<accession>A0A1H8IHD7</accession>
<keyword evidence="2" id="KW-1003">Cell membrane</keyword>
<dbReference type="EMBL" id="FOCQ01000017">
    <property type="protein sequence ID" value="SEN67307.1"/>
    <property type="molecule type" value="Genomic_DNA"/>
</dbReference>
<dbReference type="InterPro" id="IPR001123">
    <property type="entry name" value="LeuE-type"/>
</dbReference>
<dbReference type="RefSeq" id="WP_089972109.1">
    <property type="nucleotide sequence ID" value="NZ_FOCQ01000017.1"/>
</dbReference>
<dbReference type="STRING" id="1173111.SAMN05444955_11765"/>
<dbReference type="AlphaFoldDB" id="A0A1H8IHD7"/>
<evidence type="ECO:0000256" key="2">
    <source>
        <dbReference type="ARBA" id="ARBA00022475"/>
    </source>
</evidence>
<keyword evidence="4 6" id="KW-1133">Transmembrane helix</keyword>
<evidence type="ECO:0000256" key="4">
    <source>
        <dbReference type="ARBA" id="ARBA00022989"/>
    </source>
</evidence>
<dbReference type="OrthoDB" id="9784202at2"/>
<sequence length="214" mass="22867">MEFSTIWLFVVAAATLLIIPGPAVFYIMARSIDQGKKAGLVSVLGVSLGGSVHVLAGALGVSAILMTSATAFHIVKYLGAAYLIYLGCKTLFSASDKPTSETPKAPHKNLFRIFYQSALVEVMNPKTALFFLAFFPQFISPSAGSVPVQFLLLGTIFIMLALISDGLYAVLAANMRERILGSKVSSKLLNRITGYLYIVLGVFSAFASPSNSKT</sequence>
<gene>
    <name evidence="7" type="ORF">SAMN05444955_11765</name>
</gene>
<keyword evidence="3 6" id="KW-0812">Transmembrane</keyword>
<evidence type="ECO:0000256" key="5">
    <source>
        <dbReference type="ARBA" id="ARBA00023136"/>
    </source>
</evidence>
<feature type="transmembrane region" description="Helical" evidence="6">
    <location>
        <begin position="192"/>
        <end position="209"/>
    </location>
</feature>